<dbReference type="PANTHER" id="PTHR19865:SF0">
    <property type="entry name" value="U3 SMALL NUCLEOLAR RNA-INTERACTING PROTEIN 2"/>
    <property type="match status" value="1"/>
</dbReference>
<dbReference type="InterPro" id="IPR020472">
    <property type="entry name" value="WD40_PAC1"/>
</dbReference>
<dbReference type="Proteomes" id="UP000298138">
    <property type="component" value="Unassembled WGS sequence"/>
</dbReference>
<dbReference type="InParanoid" id="A0A4S2N6I3"/>
<feature type="repeat" description="WD" evidence="5">
    <location>
        <begin position="425"/>
        <end position="459"/>
    </location>
</feature>
<dbReference type="InterPro" id="IPR001680">
    <property type="entry name" value="WD40_rpt"/>
</dbReference>
<dbReference type="GO" id="GO:0032040">
    <property type="term" value="C:small-subunit processome"/>
    <property type="evidence" value="ECO:0007669"/>
    <property type="project" value="TreeGrafter"/>
</dbReference>
<dbReference type="Gene3D" id="2.130.10.10">
    <property type="entry name" value="YVTN repeat-like/Quinoprotein amine dehydrogenase"/>
    <property type="match status" value="1"/>
</dbReference>
<evidence type="ECO:0000313" key="7">
    <source>
        <dbReference type="EMBL" id="TGZ84857.1"/>
    </source>
</evidence>
<gene>
    <name evidence="7" type="ORF">EX30DRAFT_337317</name>
</gene>
<keyword evidence="3" id="KW-0677">Repeat</keyword>
<feature type="repeat" description="WD" evidence="5">
    <location>
        <begin position="250"/>
        <end position="291"/>
    </location>
</feature>
<dbReference type="Pfam" id="PF00400">
    <property type="entry name" value="WD40"/>
    <property type="match status" value="5"/>
</dbReference>
<comment type="subcellular location">
    <subcellularLocation>
        <location evidence="1">Nucleus</location>
    </subcellularLocation>
</comment>
<dbReference type="InterPro" id="IPR039241">
    <property type="entry name" value="Rrp9-like"/>
</dbReference>
<feature type="repeat" description="WD" evidence="5">
    <location>
        <begin position="292"/>
        <end position="325"/>
    </location>
</feature>
<dbReference type="OrthoDB" id="189968at2759"/>
<feature type="repeat" description="WD" evidence="5">
    <location>
        <begin position="208"/>
        <end position="249"/>
    </location>
</feature>
<feature type="region of interest" description="Disordered" evidence="6">
    <location>
        <begin position="1"/>
        <end position="78"/>
    </location>
</feature>
<dbReference type="AlphaFoldDB" id="A0A4S2N6I3"/>
<evidence type="ECO:0000256" key="3">
    <source>
        <dbReference type="ARBA" id="ARBA00022737"/>
    </source>
</evidence>
<name>A0A4S2N6I3_9PEZI</name>
<feature type="repeat" description="WD" evidence="5">
    <location>
        <begin position="364"/>
        <end position="390"/>
    </location>
</feature>
<dbReference type="STRING" id="341454.A0A4S2N6I3"/>
<dbReference type="EMBL" id="ML220112">
    <property type="protein sequence ID" value="TGZ84857.1"/>
    <property type="molecule type" value="Genomic_DNA"/>
</dbReference>
<evidence type="ECO:0000256" key="6">
    <source>
        <dbReference type="SAM" id="MobiDB-lite"/>
    </source>
</evidence>
<dbReference type="InterPro" id="IPR036322">
    <property type="entry name" value="WD40_repeat_dom_sf"/>
</dbReference>
<protein>
    <submittedName>
        <fullName evidence="7">WD40 repeat-like protein</fullName>
    </submittedName>
</protein>
<dbReference type="GO" id="GO:0034511">
    <property type="term" value="F:U3 snoRNA binding"/>
    <property type="evidence" value="ECO:0007669"/>
    <property type="project" value="InterPro"/>
</dbReference>
<evidence type="ECO:0000256" key="5">
    <source>
        <dbReference type="PROSITE-ProRule" id="PRU00221"/>
    </source>
</evidence>
<feature type="region of interest" description="Disordered" evidence="6">
    <location>
        <begin position="397"/>
        <end position="418"/>
    </location>
</feature>
<evidence type="ECO:0000256" key="2">
    <source>
        <dbReference type="ARBA" id="ARBA00022574"/>
    </source>
</evidence>
<dbReference type="PROSITE" id="PS50294">
    <property type="entry name" value="WD_REPEATS_REGION"/>
    <property type="match status" value="2"/>
</dbReference>
<keyword evidence="4" id="KW-0539">Nucleus</keyword>
<sequence>MSSFFTLPGSAAAKKRKRTVSGAGGEGAGKKARGTGEQRKTRRREEDEISSESEDEERPLRDEDEEDEEEEFANETAAERRLRLAQQYLDNIREEVDEGGFDAEEIDRDLIAERLQGDVAELKGRLYRHIASDYSYSTAISTLFRSDNTTTTAIAACTPHIYTVTRDRYLNKWLLPTPPTSHQSNLTPSRKPKRIRYARGSRKHDTNFAGHIDDILCVAASDSGKFVATGGKDNRLVVWDAEELKVLKVFHQHRSPVTGLVFRRGTNQLYSCSADRTVKLWSLDELAYVETLFGHQDEVVGISALAAERCVTVGARDRTARLWKIVDETQLVFRGSQPGEKARKNKDGTERYEEGSIDCVAMIDDEHFVTGSDNGTISLWSVHKKKPVHTITLAHGLNPPPPPHLSSAELEPPSEPPCPPQPRYITALATIPYSDLILSGSWDGSVRAWKITKDKKHLESLGTVGEEGKIRGVVNGIAVIERGGKVKGDDGKTTGKKGEEEIVVVVGVGEELRMGRWLKIKSRNGGYILKVRRSELETDEVMEDA</sequence>
<organism evidence="7 8">
    <name type="scientific">Ascodesmis nigricans</name>
    <dbReference type="NCBI Taxonomy" id="341454"/>
    <lineage>
        <taxon>Eukaryota</taxon>
        <taxon>Fungi</taxon>
        <taxon>Dikarya</taxon>
        <taxon>Ascomycota</taxon>
        <taxon>Pezizomycotina</taxon>
        <taxon>Pezizomycetes</taxon>
        <taxon>Pezizales</taxon>
        <taxon>Ascodesmidaceae</taxon>
        <taxon>Ascodesmis</taxon>
    </lineage>
</organism>
<evidence type="ECO:0000256" key="1">
    <source>
        <dbReference type="ARBA" id="ARBA00004123"/>
    </source>
</evidence>
<proteinExistence type="predicted"/>
<keyword evidence="8" id="KW-1185">Reference proteome</keyword>
<feature type="compositionally biased region" description="Basic and acidic residues" evidence="6">
    <location>
        <begin position="34"/>
        <end position="46"/>
    </location>
</feature>
<dbReference type="InterPro" id="IPR015943">
    <property type="entry name" value="WD40/YVTN_repeat-like_dom_sf"/>
</dbReference>
<dbReference type="SUPFAM" id="SSF50978">
    <property type="entry name" value="WD40 repeat-like"/>
    <property type="match status" value="1"/>
</dbReference>
<accession>A0A4S2N6I3</accession>
<dbReference type="PRINTS" id="PR00320">
    <property type="entry name" value="GPROTEINBRPT"/>
</dbReference>
<reference evidence="7 8" key="1">
    <citation type="submission" date="2019-04" db="EMBL/GenBank/DDBJ databases">
        <title>Comparative genomics and transcriptomics to analyze fruiting body development in filamentous ascomycetes.</title>
        <authorList>
            <consortium name="DOE Joint Genome Institute"/>
            <person name="Lutkenhaus R."/>
            <person name="Traeger S."/>
            <person name="Breuer J."/>
            <person name="Kuo A."/>
            <person name="Lipzen A."/>
            <person name="Pangilinan J."/>
            <person name="Dilworth D."/>
            <person name="Sandor L."/>
            <person name="Poggeler S."/>
            <person name="Barry K."/>
            <person name="Grigoriev I.V."/>
            <person name="Nowrousian M."/>
        </authorList>
    </citation>
    <scope>NUCLEOTIDE SEQUENCE [LARGE SCALE GENOMIC DNA]</scope>
    <source>
        <strain evidence="7 8">CBS 389.68</strain>
    </source>
</reference>
<evidence type="ECO:0000256" key="4">
    <source>
        <dbReference type="ARBA" id="ARBA00023242"/>
    </source>
</evidence>
<evidence type="ECO:0000313" key="8">
    <source>
        <dbReference type="Proteomes" id="UP000298138"/>
    </source>
</evidence>
<dbReference type="PANTHER" id="PTHR19865">
    <property type="entry name" value="U3 SMALL NUCLEOLAR RNA INTERACTING PROTEIN 2"/>
    <property type="match status" value="1"/>
</dbReference>
<keyword evidence="2 5" id="KW-0853">WD repeat</keyword>
<dbReference type="SMART" id="SM00320">
    <property type="entry name" value="WD40"/>
    <property type="match status" value="5"/>
</dbReference>
<dbReference type="PROSITE" id="PS50082">
    <property type="entry name" value="WD_REPEATS_2"/>
    <property type="match status" value="5"/>
</dbReference>
<dbReference type="FunCoup" id="A0A4S2N6I3">
    <property type="interactions" value="1010"/>
</dbReference>
<feature type="compositionally biased region" description="Acidic residues" evidence="6">
    <location>
        <begin position="47"/>
        <end position="73"/>
    </location>
</feature>